<evidence type="ECO:0000313" key="8">
    <source>
        <dbReference type="Proteomes" id="UP001217089"/>
    </source>
</evidence>
<keyword evidence="4" id="KW-0539">Nucleus</keyword>
<dbReference type="SMART" id="SM00365">
    <property type="entry name" value="LRR_SD22"/>
    <property type="match status" value="5"/>
</dbReference>
<evidence type="ECO:0000256" key="2">
    <source>
        <dbReference type="ARBA" id="ARBA00022614"/>
    </source>
</evidence>
<keyword evidence="8" id="KW-1185">Reference proteome</keyword>
<organism evidence="7 8">
    <name type="scientific">Tegillarca granosa</name>
    <name type="common">Malaysian cockle</name>
    <name type="synonym">Anadara granosa</name>
    <dbReference type="NCBI Taxonomy" id="220873"/>
    <lineage>
        <taxon>Eukaryota</taxon>
        <taxon>Metazoa</taxon>
        <taxon>Spiralia</taxon>
        <taxon>Lophotrochozoa</taxon>
        <taxon>Mollusca</taxon>
        <taxon>Bivalvia</taxon>
        <taxon>Autobranchia</taxon>
        <taxon>Pteriomorphia</taxon>
        <taxon>Arcoida</taxon>
        <taxon>Arcoidea</taxon>
        <taxon>Arcidae</taxon>
        <taxon>Tegillarca</taxon>
    </lineage>
</organism>
<dbReference type="PROSITE" id="PS51450">
    <property type="entry name" value="LRR"/>
    <property type="match status" value="4"/>
</dbReference>
<feature type="compositionally biased region" description="Low complexity" evidence="6">
    <location>
        <begin position="113"/>
        <end position="136"/>
    </location>
</feature>
<dbReference type="PANTHER" id="PTHR45973">
    <property type="entry name" value="PROTEIN PHOSPHATASE 1 REGULATORY SUBUNIT SDS22-RELATED"/>
    <property type="match status" value="1"/>
</dbReference>
<gene>
    <name evidence="7" type="ORF">KUTeg_003808</name>
</gene>
<feature type="region of interest" description="Disordered" evidence="6">
    <location>
        <begin position="531"/>
        <end position="574"/>
    </location>
</feature>
<dbReference type="Pfam" id="PF12799">
    <property type="entry name" value="LRR_4"/>
    <property type="match status" value="1"/>
</dbReference>
<dbReference type="Proteomes" id="UP001217089">
    <property type="component" value="Unassembled WGS sequence"/>
</dbReference>
<proteinExistence type="inferred from homology"/>
<dbReference type="SMART" id="SM00369">
    <property type="entry name" value="LRR_TYP"/>
    <property type="match status" value="4"/>
</dbReference>
<evidence type="ECO:0000256" key="3">
    <source>
        <dbReference type="ARBA" id="ARBA00022737"/>
    </source>
</evidence>
<keyword evidence="3" id="KW-0677">Repeat</keyword>
<dbReference type="SUPFAM" id="SSF52058">
    <property type="entry name" value="L domain-like"/>
    <property type="match status" value="1"/>
</dbReference>
<dbReference type="InterPro" id="IPR032675">
    <property type="entry name" value="LRR_dom_sf"/>
</dbReference>
<comment type="caution">
    <text evidence="7">The sequence shown here is derived from an EMBL/GenBank/DDBJ whole genome shotgun (WGS) entry which is preliminary data.</text>
</comment>
<evidence type="ECO:0000313" key="7">
    <source>
        <dbReference type="EMBL" id="KAJ8318717.1"/>
    </source>
</evidence>
<dbReference type="InterPro" id="IPR050576">
    <property type="entry name" value="Cilia_flagella_integrity"/>
</dbReference>
<feature type="region of interest" description="Disordered" evidence="6">
    <location>
        <begin position="1"/>
        <end position="196"/>
    </location>
</feature>
<evidence type="ECO:0000256" key="6">
    <source>
        <dbReference type="SAM" id="MobiDB-lite"/>
    </source>
</evidence>
<feature type="compositionally biased region" description="Basic and acidic residues" evidence="6">
    <location>
        <begin position="531"/>
        <end position="545"/>
    </location>
</feature>
<accession>A0ABQ9FRZ4</accession>
<keyword evidence="2" id="KW-0433">Leucine-rich repeat</keyword>
<evidence type="ECO:0000256" key="1">
    <source>
        <dbReference type="ARBA" id="ARBA00004123"/>
    </source>
</evidence>
<dbReference type="InterPro" id="IPR025875">
    <property type="entry name" value="Leu-rich_rpt_4"/>
</dbReference>
<dbReference type="InterPro" id="IPR003591">
    <property type="entry name" value="Leu-rich_rpt_typical-subtyp"/>
</dbReference>
<evidence type="ECO:0008006" key="9">
    <source>
        <dbReference type="Google" id="ProtNLM"/>
    </source>
</evidence>
<feature type="compositionally biased region" description="Polar residues" evidence="6">
    <location>
        <begin position="154"/>
        <end position="174"/>
    </location>
</feature>
<sequence length="574" mass="64323">MDGKINTRPPGSVPRSLGRQIGVLPVANPPPRVSKRSSENSNSLRLRRPSSSERRSASNTSLHSLQSATPATGHKKPPSPGSKQIKSRSPQQGGDDEYEYEDFYEQDIRFTDSSSRSSSVTLDSSRNRSVNSSRPSSAEKKKVVGNRTVKSKTRLQNVGGSSNSSRLTSASVTNVDDGRVTTPEIGEDVQKPPKTVDSQEVLQQNFETDHNKIYEICMHAAELTTIGNLEKFKKLRVLDLSCNYIMKIENLDQNKDLRQLKLYDNKIKTIENLQELKELCILQLQHNKIKQIGKGLNALKKLKILRLDCNQILKLEASDLSSCIQLTTIDISNNMIDNLSALNYLPNLEELSANGNRLKSVDVSRCKKLNEVNVADNRITDLSGLKGLMHLKIHAACNKISELSYFSNHYPRLEIIDMTRNSIQHFDEVCSLRDLEDLAELFISENPFCAPGGELPHYMADTQSALPQLEILDGARLHRPSQKSTAPLMRPMSASAIVSVRQMETQLKTADEQMQNFQKNIQELFDTLKETYERLPARPPSEKSPGEMPKPSSKSSSRSRLKDAMRFASENFDD</sequence>
<feature type="compositionally biased region" description="Low complexity" evidence="6">
    <location>
        <begin position="546"/>
        <end position="558"/>
    </location>
</feature>
<feature type="compositionally biased region" description="Polar residues" evidence="6">
    <location>
        <begin position="81"/>
        <end position="90"/>
    </location>
</feature>
<feature type="compositionally biased region" description="Acidic residues" evidence="6">
    <location>
        <begin position="94"/>
        <end position="105"/>
    </location>
</feature>
<dbReference type="InterPro" id="IPR001611">
    <property type="entry name" value="Leu-rich_rpt"/>
</dbReference>
<evidence type="ECO:0000256" key="5">
    <source>
        <dbReference type="ARBA" id="ARBA00023460"/>
    </source>
</evidence>
<evidence type="ECO:0000256" key="4">
    <source>
        <dbReference type="ARBA" id="ARBA00023242"/>
    </source>
</evidence>
<name>A0ABQ9FRZ4_TEGGR</name>
<dbReference type="Gene3D" id="3.80.10.10">
    <property type="entry name" value="Ribonuclease Inhibitor"/>
    <property type="match status" value="2"/>
</dbReference>
<comment type="similarity">
    <text evidence="5">Belongs to the SDS22 family.</text>
</comment>
<protein>
    <recommendedName>
        <fullName evidence="9">Protein phosphatase 1 regulatory subunit 7</fullName>
    </recommendedName>
</protein>
<dbReference type="PANTHER" id="PTHR45973:SF23">
    <property type="entry name" value="PROTEIN PHOSPHATASE 1 REGULATORY SUBUNIT 7"/>
    <property type="match status" value="1"/>
</dbReference>
<dbReference type="EMBL" id="JARBDR010000214">
    <property type="protein sequence ID" value="KAJ8318717.1"/>
    <property type="molecule type" value="Genomic_DNA"/>
</dbReference>
<reference evidence="7 8" key="1">
    <citation type="submission" date="2022-12" db="EMBL/GenBank/DDBJ databases">
        <title>Chromosome-level genome of Tegillarca granosa.</title>
        <authorList>
            <person name="Kim J."/>
        </authorList>
    </citation>
    <scope>NUCLEOTIDE SEQUENCE [LARGE SCALE GENOMIC DNA]</scope>
    <source>
        <strain evidence="7">Teg-2019</strain>
        <tissue evidence="7">Adductor muscle</tissue>
    </source>
</reference>
<comment type="subcellular location">
    <subcellularLocation>
        <location evidence="1">Nucleus</location>
    </subcellularLocation>
</comment>